<dbReference type="EMBL" id="FJOF01000002">
    <property type="protein sequence ID" value="CZR35893.1"/>
    <property type="molecule type" value="Genomic_DNA"/>
</dbReference>
<evidence type="ECO:0000313" key="2">
    <source>
        <dbReference type="Proteomes" id="UP000183971"/>
    </source>
</evidence>
<proteinExistence type="predicted"/>
<dbReference type="GeneID" id="42048732"/>
<evidence type="ECO:0000313" key="1">
    <source>
        <dbReference type="EMBL" id="CZR35893.1"/>
    </source>
</evidence>
<organism evidence="1 2">
    <name type="scientific">Fusarium proliferatum (strain ET1)</name>
    <name type="common">Orchid endophyte fungus</name>
    <dbReference type="NCBI Taxonomy" id="1227346"/>
    <lineage>
        <taxon>Eukaryota</taxon>
        <taxon>Fungi</taxon>
        <taxon>Dikarya</taxon>
        <taxon>Ascomycota</taxon>
        <taxon>Pezizomycotina</taxon>
        <taxon>Sordariomycetes</taxon>
        <taxon>Hypocreomycetidae</taxon>
        <taxon>Hypocreales</taxon>
        <taxon>Nectriaceae</taxon>
        <taxon>Fusarium</taxon>
        <taxon>Fusarium fujikuroi species complex</taxon>
    </lineage>
</organism>
<dbReference type="RefSeq" id="XP_031076486.1">
    <property type="nucleotide sequence ID" value="XM_031225896.1"/>
</dbReference>
<dbReference type="VEuPathDB" id="FungiDB:FPRO_03847"/>
<sequence>MEAAKAAGVDQNDDVTRGRTFWYAKLTFKDNAARDKMIQLVSEQAEYGFEHEHGTLKYGCLTSAENPDDPFMWAMEDYANGHAIRFHSSADRMKPVFGYIGSGVMAGPLQKTTVVFFKGLEILKPEIAQVDHPFVQITDIDLKARLGPEEVKLWSSVVEAANKELHVLFFGIGLSSGNDSRLIIITAYTSQETFNDSKVKIKDAAQPTLTALESKMGEIKTDLLELKGGFLYKELKA</sequence>
<accession>A0A1L7V4S2</accession>
<keyword evidence="2" id="KW-1185">Reference proteome</keyword>
<comment type="caution">
    <text evidence="1">The sequence shown here is derived from an EMBL/GenBank/DDBJ whole genome shotgun (WGS) entry which is preliminary data.</text>
</comment>
<dbReference type="PANTHER" id="PTHR40624:SF1">
    <property type="entry name" value="BIOSYNTHESIS MONOOXYGENASE, PUTATIVE (AFU_ORTHOLOGUE AFUA_1G12025)-RELATED"/>
    <property type="match status" value="1"/>
</dbReference>
<reference evidence="2" key="1">
    <citation type="journal article" date="2016" name="Genome Biol. Evol.">
        <title>Comparative 'omics' of the Fusarium fujikuroi species complex highlights differences in genetic potential and metabolite synthesis.</title>
        <authorList>
            <person name="Niehaus E.-M."/>
            <person name="Muensterkoetter M."/>
            <person name="Proctor R.H."/>
            <person name="Brown D.W."/>
            <person name="Sharon A."/>
            <person name="Idan Y."/>
            <person name="Oren-Young L."/>
            <person name="Sieber C.M."/>
            <person name="Novak O."/>
            <person name="Pencik A."/>
            <person name="Tarkowska D."/>
            <person name="Hromadova K."/>
            <person name="Freeman S."/>
            <person name="Maymon M."/>
            <person name="Elazar M."/>
            <person name="Youssef S.A."/>
            <person name="El-Shabrawy E.S.M."/>
            <person name="Shalaby A.B.A."/>
            <person name="Houterman P."/>
            <person name="Brock N.L."/>
            <person name="Burkhardt I."/>
            <person name="Tsavkelova E.A."/>
            <person name="Dickschat J.S."/>
            <person name="Galuszka P."/>
            <person name="Gueldener U."/>
            <person name="Tudzynski B."/>
        </authorList>
    </citation>
    <scope>NUCLEOTIDE SEQUENCE [LARGE SCALE GENOMIC DNA]</scope>
    <source>
        <strain evidence="2">ET1</strain>
    </source>
</reference>
<dbReference type="Gene3D" id="3.30.70.100">
    <property type="match status" value="1"/>
</dbReference>
<dbReference type="AlphaFoldDB" id="A0A1L7V4S2"/>
<name>A0A1L7V4S2_FUSPR</name>
<dbReference type="Proteomes" id="UP000183971">
    <property type="component" value="Unassembled WGS sequence"/>
</dbReference>
<protein>
    <recommendedName>
        <fullName evidence="3">ABM domain-containing protein</fullName>
    </recommendedName>
</protein>
<gene>
    <name evidence="1" type="ORF">FPRO_03847</name>
</gene>
<dbReference type="PANTHER" id="PTHR40624">
    <property type="entry name" value="BIOSYNTHESIS MONOOXYGENASE, PUTATIVE (AFU_ORTHOLOGUE AFUA_1G12025)-RELATED"/>
    <property type="match status" value="1"/>
</dbReference>
<evidence type="ECO:0008006" key="3">
    <source>
        <dbReference type="Google" id="ProtNLM"/>
    </source>
</evidence>